<evidence type="ECO:0000313" key="6">
    <source>
        <dbReference type="Proteomes" id="UP000598174"/>
    </source>
</evidence>
<accession>A0A919MAU0</accession>
<dbReference type="AlphaFoldDB" id="A0A919MAU0"/>
<dbReference type="PANTHER" id="PTHR47691:SF3">
    <property type="entry name" value="HTH-TYPE TRANSCRIPTIONAL REGULATOR RV0890C-RELATED"/>
    <property type="match status" value="1"/>
</dbReference>
<dbReference type="Gene3D" id="3.40.50.300">
    <property type="entry name" value="P-loop containing nucleotide triphosphate hydrolases"/>
    <property type="match status" value="1"/>
</dbReference>
<name>A0A919MAU0_9ACTN</name>
<gene>
    <name evidence="5" type="ORF">Afe05nite_08880</name>
</gene>
<comment type="similarity">
    <text evidence="1">Belongs to the AfsR/DnrI/RedD regulatory family.</text>
</comment>
<dbReference type="GO" id="GO:0006355">
    <property type="term" value="P:regulation of DNA-templated transcription"/>
    <property type="evidence" value="ECO:0007669"/>
    <property type="project" value="InterPro"/>
</dbReference>
<dbReference type="SMART" id="SM01043">
    <property type="entry name" value="BTAD"/>
    <property type="match status" value="1"/>
</dbReference>
<dbReference type="RefSeq" id="WP_203815673.1">
    <property type="nucleotide sequence ID" value="NZ_BAAABP010000014.1"/>
</dbReference>
<dbReference type="InterPro" id="IPR005158">
    <property type="entry name" value="BTAD"/>
</dbReference>
<dbReference type="Pfam" id="PF25872">
    <property type="entry name" value="HTH_77"/>
    <property type="match status" value="1"/>
</dbReference>
<organism evidence="5 6">
    <name type="scientific">Paractinoplanes ferrugineus</name>
    <dbReference type="NCBI Taxonomy" id="113564"/>
    <lineage>
        <taxon>Bacteria</taxon>
        <taxon>Bacillati</taxon>
        <taxon>Actinomycetota</taxon>
        <taxon>Actinomycetes</taxon>
        <taxon>Micromonosporales</taxon>
        <taxon>Micromonosporaceae</taxon>
        <taxon>Paractinoplanes</taxon>
    </lineage>
</organism>
<dbReference type="SUPFAM" id="SSF48452">
    <property type="entry name" value="TPR-like"/>
    <property type="match status" value="2"/>
</dbReference>
<proteinExistence type="inferred from homology"/>
<dbReference type="SUPFAM" id="SSF46894">
    <property type="entry name" value="C-terminal effector domain of the bipartite response regulators"/>
    <property type="match status" value="1"/>
</dbReference>
<dbReference type="Gene3D" id="1.10.10.10">
    <property type="entry name" value="Winged helix-like DNA-binding domain superfamily/Winged helix DNA-binding domain"/>
    <property type="match status" value="1"/>
</dbReference>
<sequence>MRFEVLGPVRVRTADGTAAALAPRPRALLAALIAADGRVLSAERLIAELWPEGAPPTAGPALQVHASALRRVVGDRLLSTAAGYAVRPGELDAAEFEASGDLRLWRGPAYEGGGTGPIVEAAAARLTELLWSARRDWADREVAAGRPVLAELSAWVTTDPASEPLVERLMLGLHRAGRSTEALAVFDRAVTVLRSYGMQAGPVLVALAAGIRRRDPTLDRPAPRLPGSRSRFIGRRAELDRAHRLAGETRLLTVTGAGGCGKTRFAYELAREVAAEYDTVVVVELAGYASADATRFAAAAGVRDEPGGTPIEALARHLGDGRALLVVDNCEHLRAAAAATVDELIGAVPGLRVLATSREPLGVTGEAVWPLSGLSSADAMRLFAERVSAARGGSGLRAAEREQAAALCRRLDGLPLALELAAARLRSLPLTEALARLDLLVGASPVERHRTMRAAIDWGYDLLDPAQRRLLDRLSLFAGPFDPAAATAVHGSDALDALARLTDRSMVEWDGSRYRLTETIREYAAERLGAGDPARSRFTGLWLDRLAAPPPPDGPAHTAWLAEMDAAHPSILAALEWSLTDGAEDDALTLAAAMWWYWWITGRMAEGRGWLRHGLARSVEPSAARGKALRAAAALARNSGDLTEARRLGEECLATFRQLDDRAGVLAALNNLLITAQGQGDFAASLAYGREALDRAEAADDARMIAAGLNNTAGTLRCLDRLDEAGPLFERALGAFRAIGEKRGEAAALANLGIVARRRGHVEAAGGYLRESLAIYTGLGITEGQLDAVEGLAQLAEPELALTLLAVAERERSTLGSAIFTPDEVRDRDAAEKNARLALTTEEVARAYRAANDLTWAAAVALFQ</sequence>
<comment type="caution">
    <text evidence="5">The sequence shown here is derived from an EMBL/GenBank/DDBJ whole genome shotgun (WGS) entry which is preliminary data.</text>
</comment>
<dbReference type="InterPro" id="IPR001867">
    <property type="entry name" value="OmpR/PhoB-type_DNA-bd"/>
</dbReference>
<dbReference type="InterPro" id="IPR058852">
    <property type="entry name" value="HTH_77"/>
</dbReference>
<evidence type="ECO:0000256" key="2">
    <source>
        <dbReference type="ARBA" id="ARBA00023125"/>
    </source>
</evidence>
<dbReference type="GO" id="GO:0000160">
    <property type="term" value="P:phosphorelay signal transduction system"/>
    <property type="evidence" value="ECO:0007669"/>
    <property type="project" value="InterPro"/>
</dbReference>
<keyword evidence="2 3" id="KW-0238">DNA-binding</keyword>
<evidence type="ECO:0000259" key="4">
    <source>
        <dbReference type="PROSITE" id="PS51755"/>
    </source>
</evidence>
<dbReference type="SMART" id="SM00862">
    <property type="entry name" value="Trans_reg_C"/>
    <property type="match status" value="1"/>
</dbReference>
<reference evidence="5" key="1">
    <citation type="submission" date="2021-01" db="EMBL/GenBank/DDBJ databases">
        <title>Whole genome shotgun sequence of Actinoplanes ferrugineus NBRC 15555.</title>
        <authorList>
            <person name="Komaki H."/>
            <person name="Tamura T."/>
        </authorList>
    </citation>
    <scope>NUCLEOTIDE SEQUENCE</scope>
    <source>
        <strain evidence="5">NBRC 15555</strain>
    </source>
</reference>
<evidence type="ECO:0000256" key="1">
    <source>
        <dbReference type="ARBA" id="ARBA00005820"/>
    </source>
</evidence>
<dbReference type="SUPFAM" id="SSF52540">
    <property type="entry name" value="P-loop containing nucleoside triphosphate hydrolases"/>
    <property type="match status" value="1"/>
</dbReference>
<dbReference type="PROSITE" id="PS51755">
    <property type="entry name" value="OMPR_PHOB"/>
    <property type="match status" value="1"/>
</dbReference>
<evidence type="ECO:0000313" key="5">
    <source>
        <dbReference type="EMBL" id="GIE09048.1"/>
    </source>
</evidence>
<evidence type="ECO:0000256" key="3">
    <source>
        <dbReference type="PROSITE-ProRule" id="PRU01091"/>
    </source>
</evidence>
<dbReference type="Pfam" id="PF13424">
    <property type="entry name" value="TPR_12"/>
    <property type="match status" value="2"/>
</dbReference>
<dbReference type="Gene3D" id="1.25.40.10">
    <property type="entry name" value="Tetratricopeptide repeat domain"/>
    <property type="match status" value="1"/>
</dbReference>
<dbReference type="GO" id="GO:0003677">
    <property type="term" value="F:DNA binding"/>
    <property type="evidence" value="ECO:0007669"/>
    <property type="project" value="UniProtKB-UniRule"/>
</dbReference>
<dbReference type="InterPro" id="IPR016032">
    <property type="entry name" value="Sig_transdc_resp-reg_C-effctor"/>
</dbReference>
<keyword evidence="6" id="KW-1185">Reference proteome</keyword>
<dbReference type="InterPro" id="IPR036388">
    <property type="entry name" value="WH-like_DNA-bd_sf"/>
</dbReference>
<dbReference type="Proteomes" id="UP000598174">
    <property type="component" value="Unassembled WGS sequence"/>
</dbReference>
<dbReference type="Pfam" id="PF03704">
    <property type="entry name" value="BTAD"/>
    <property type="match status" value="1"/>
</dbReference>
<feature type="domain" description="OmpR/PhoB-type" evidence="4">
    <location>
        <begin position="1"/>
        <end position="90"/>
    </location>
</feature>
<feature type="DNA-binding region" description="OmpR/PhoB-type" evidence="3">
    <location>
        <begin position="1"/>
        <end position="90"/>
    </location>
</feature>
<protein>
    <recommendedName>
        <fullName evidence="4">OmpR/PhoB-type domain-containing protein</fullName>
    </recommendedName>
</protein>
<dbReference type="InterPro" id="IPR011990">
    <property type="entry name" value="TPR-like_helical_dom_sf"/>
</dbReference>
<dbReference type="EMBL" id="BOMM01000004">
    <property type="protein sequence ID" value="GIE09048.1"/>
    <property type="molecule type" value="Genomic_DNA"/>
</dbReference>
<dbReference type="Pfam" id="PF00486">
    <property type="entry name" value="Trans_reg_C"/>
    <property type="match status" value="1"/>
</dbReference>
<dbReference type="InterPro" id="IPR027417">
    <property type="entry name" value="P-loop_NTPase"/>
</dbReference>
<dbReference type="PANTHER" id="PTHR47691">
    <property type="entry name" value="REGULATOR-RELATED"/>
    <property type="match status" value="1"/>
</dbReference>